<dbReference type="Proteomes" id="UP000289340">
    <property type="component" value="Chromosome 7"/>
</dbReference>
<accession>A0A445K0H6</accession>
<evidence type="ECO:0000313" key="1">
    <source>
        <dbReference type="EMBL" id="RZC04246.1"/>
    </source>
</evidence>
<reference evidence="1 2" key="1">
    <citation type="submission" date="2018-09" db="EMBL/GenBank/DDBJ databases">
        <title>A high-quality reference genome of wild soybean provides a powerful tool to mine soybean genomes.</title>
        <authorList>
            <person name="Xie M."/>
            <person name="Chung C.Y.L."/>
            <person name="Li M.-W."/>
            <person name="Wong F.-L."/>
            <person name="Chan T.-F."/>
            <person name="Lam H.-M."/>
        </authorList>
    </citation>
    <scope>NUCLEOTIDE SEQUENCE [LARGE SCALE GENOMIC DNA]</scope>
    <source>
        <strain evidence="2">cv. W05</strain>
        <tissue evidence="1">Hypocotyl of etiolated seedlings</tissue>
    </source>
</reference>
<gene>
    <name evidence="1" type="ORF">D0Y65_018725</name>
</gene>
<evidence type="ECO:0000313" key="2">
    <source>
        <dbReference type="Proteomes" id="UP000289340"/>
    </source>
</evidence>
<proteinExistence type="predicted"/>
<organism evidence="1 2">
    <name type="scientific">Glycine soja</name>
    <name type="common">Wild soybean</name>
    <dbReference type="NCBI Taxonomy" id="3848"/>
    <lineage>
        <taxon>Eukaryota</taxon>
        <taxon>Viridiplantae</taxon>
        <taxon>Streptophyta</taxon>
        <taxon>Embryophyta</taxon>
        <taxon>Tracheophyta</taxon>
        <taxon>Spermatophyta</taxon>
        <taxon>Magnoliopsida</taxon>
        <taxon>eudicotyledons</taxon>
        <taxon>Gunneridae</taxon>
        <taxon>Pentapetalae</taxon>
        <taxon>rosids</taxon>
        <taxon>fabids</taxon>
        <taxon>Fabales</taxon>
        <taxon>Fabaceae</taxon>
        <taxon>Papilionoideae</taxon>
        <taxon>50 kb inversion clade</taxon>
        <taxon>NPAAA clade</taxon>
        <taxon>indigoferoid/millettioid clade</taxon>
        <taxon>Phaseoleae</taxon>
        <taxon>Glycine</taxon>
        <taxon>Glycine subgen. Soja</taxon>
    </lineage>
</organism>
<sequence>MGHRKLQRIAGKNLQLKGPISRVVGRTRDLVQTLLLRTGVNQVLQTRVKHLVGKKQQMDVSERKIRFA</sequence>
<comment type="caution">
    <text evidence="1">The sequence shown here is derived from an EMBL/GenBank/DDBJ whole genome shotgun (WGS) entry which is preliminary data.</text>
</comment>
<dbReference type="EMBL" id="QZWG01000007">
    <property type="protein sequence ID" value="RZC04246.1"/>
    <property type="molecule type" value="Genomic_DNA"/>
</dbReference>
<name>A0A445K0H6_GLYSO</name>
<dbReference type="SMR" id="A0A445K0H6"/>
<keyword evidence="2" id="KW-1185">Reference proteome</keyword>
<dbReference type="AlphaFoldDB" id="A0A445K0H6"/>
<protein>
    <submittedName>
        <fullName evidence="1">Uncharacterized protein</fullName>
    </submittedName>
</protein>